<feature type="site" description="Positions MEP for the nucleophilic attack" evidence="7">
    <location>
        <position position="222"/>
    </location>
</feature>
<dbReference type="InterPro" id="IPR050088">
    <property type="entry name" value="IspD/TarI_cytidylyltransf_bact"/>
</dbReference>
<keyword evidence="5 7" id="KW-0548">Nucleotidyltransferase</keyword>
<dbReference type="Gene3D" id="3.90.550.10">
    <property type="entry name" value="Spore Coat Polysaccharide Biosynthesis Protein SpsA, Chain A"/>
    <property type="match status" value="1"/>
</dbReference>
<comment type="function">
    <text evidence="7">Catalyzes the formation of 4-diphosphocytidyl-2-C-methyl-D-erythritol from CTP and 2-C-methyl-D-erythritol 4-phosphate (MEP).</text>
</comment>
<dbReference type="EC" id="2.7.7.60" evidence="7"/>
<comment type="similarity">
    <text evidence="3 7">Belongs to the IspD/TarI cytidylyltransferase family. IspD subfamily.</text>
</comment>
<comment type="caution">
    <text evidence="8">The sequence shown here is derived from an EMBL/GenBank/DDBJ whole genome shotgun (WGS) entry which is preliminary data.</text>
</comment>
<dbReference type="InterPro" id="IPR029044">
    <property type="entry name" value="Nucleotide-diphossugar_trans"/>
</dbReference>
<protein>
    <recommendedName>
        <fullName evidence="7">2-C-methyl-D-erythritol 4-phosphate cytidylyltransferase</fullName>
        <ecNumber evidence="7">2.7.7.60</ecNumber>
    </recommendedName>
    <alternativeName>
        <fullName evidence="7">4-diphosphocytidyl-2C-methyl-D-erythritol synthase</fullName>
    </alternativeName>
    <alternativeName>
        <fullName evidence="7">MEP cytidylyltransferase</fullName>
        <shortName evidence="7">MCT</shortName>
    </alternativeName>
</protein>
<evidence type="ECO:0000313" key="8">
    <source>
        <dbReference type="EMBL" id="ODA31348.1"/>
    </source>
</evidence>
<dbReference type="RefSeq" id="WP_068904579.1">
    <property type="nucleotide sequence ID" value="NZ_JBHUIF010000019.1"/>
</dbReference>
<evidence type="ECO:0000313" key="9">
    <source>
        <dbReference type="Proteomes" id="UP000094936"/>
    </source>
</evidence>
<feature type="site" description="Transition state stabilizer" evidence="7">
    <location>
        <position position="37"/>
    </location>
</feature>
<evidence type="ECO:0000256" key="2">
    <source>
        <dbReference type="ARBA" id="ARBA00004787"/>
    </source>
</evidence>
<gene>
    <name evidence="7" type="primary">ispD</name>
    <name evidence="8" type="ORF">A8L45_17310</name>
</gene>
<proteinExistence type="inferred from homology"/>
<evidence type="ECO:0000256" key="5">
    <source>
        <dbReference type="ARBA" id="ARBA00022695"/>
    </source>
</evidence>
<dbReference type="NCBIfam" id="TIGR00453">
    <property type="entry name" value="ispD"/>
    <property type="match status" value="1"/>
</dbReference>
<evidence type="ECO:0000256" key="1">
    <source>
        <dbReference type="ARBA" id="ARBA00001282"/>
    </source>
</evidence>
<sequence>MNTPLPNDGRQTPNRPGIVAVVPAAGVGKRMQANIPKQYLTIGDKTILEHTVNCLLQHADIVAVIIAISDGDEYFAETGLQDDSRVTVVSGGKERADSVLSGLIAAGDAKWVMVHDAARPCLQHGDLDALIDTAITSEHGAILAAPVRDTMKRADSHGGINETVCREQLWHALTPQMFPTEMLRDALKSALENSLLVTDEASAIELAGGKPKLVQGSASNIKVTQPDDLNLAAYYLSTR</sequence>
<evidence type="ECO:0000256" key="6">
    <source>
        <dbReference type="ARBA" id="ARBA00023229"/>
    </source>
</evidence>
<feature type="site" description="Positions MEP for the nucleophilic attack" evidence="7">
    <location>
        <position position="166"/>
    </location>
</feature>
<reference evidence="8 9" key="1">
    <citation type="submission" date="2016-05" db="EMBL/GenBank/DDBJ databases">
        <title>Genomic Taxonomy of the Vibrionaceae.</title>
        <authorList>
            <person name="Gomez-Gil B."/>
            <person name="Enciso-Ibarra J."/>
        </authorList>
    </citation>
    <scope>NUCLEOTIDE SEQUENCE [LARGE SCALE GENOMIC DNA]</scope>
    <source>
        <strain evidence="8 9">CAIM 1920</strain>
    </source>
</reference>
<dbReference type="PANTHER" id="PTHR32125:SF4">
    <property type="entry name" value="2-C-METHYL-D-ERYTHRITOL 4-PHOSPHATE CYTIDYLYLTRANSFERASE, CHLOROPLASTIC"/>
    <property type="match status" value="1"/>
</dbReference>
<dbReference type="InterPro" id="IPR018294">
    <property type="entry name" value="ISPD_synthase_CS"/>
</dbReference>
<dbReference type="EMBL" id="LYBM01000037">
    <property type="protein sequence ID" value="ODA31348.1"/>
    <property type="molecule type" value="Genomic_DNA"/>
</dbReference>
<organism evidence="8 9">
    <name type="scientific">Veronia pacifica</name>
    <dbReference type="NCBI Taxonomy" id="1080227"/>
    <lineage>
        <taxon>Bacteria</taxon>
        <taxon>Pseudomonadati</taxon>
        <taxon>Pseudomonadota</taxon>
        <taxon>Gammaproteobacteria</taxon>
        <taxon>Vibrionales</taxon>
        <taxon>Vibrionaceae</taxon>
        <taxon>Veronia</taxon>
    </lineage>
</organism>
<dbReference type="AlphaFoldDB" id="A0A1C3EDP3"/>
<keyword evidence="4 7" id="KW-0808">Transferase</keyword>
<dbReference type="OrthoDB" id="9806837at2"/>
<accession>A0A1C3EDP3</accession>
<dbReference type="InterPro" id="IPR001228">
    <property type="entry name" value="IspD"/>
</dbReference>
<name>A0A1C3EDP3_9GAMM</name>
<dbReference type="STRING" id="1080227.A8L45_17310"/>
<dbReference type="FunFam" id="3.90.550.10:FF:000003">
    <property type="entry name" value="2-C-methyl-D-erythritol 4-phosphate cytidylyltransferase"/>
    <property type="match status" value="1"/>
</dbReference>
<keyword evidence="6 7" id="KW-0414">Isoprene biosynthesis</keyword>
<dbReference type="CDD" id="cd02516">
    <property type="entry name" value="CDP-ME_synthetase"/>
    <property type="match status" value="1"/>
</dbReference>
<evidence type="ECO:0000256" key="3">
    <source>
        <dbReference type="ARBA" id="ARBA00009789"/>
    </source>
</evidence>
<evidence type="ECO:0000256" key="4">
    <source>
        <dbReference type="ARBA" id="ARBA00022679"/>
    </source>
</evidence>
<dbReference type="SUPFAM" id="SSF53448">
    <property type="entry name" value="Nucleotide-diphospho-sugar transferases"/>
    <property type="match status" value="1"/>
</dbReference>
<dbReference type="GO" id="GO:0050518">
    <property type="term" value="F:2-C-methyl-D-erythritol 4-phosphate cytidylyltransferase activity"/>
    <property type="evidence" value="ECO:0007669"/>
    <property type="project" value="UniProtKB-UniRule"/>
</dbReference>
<keyword evidence="9" id="KW-1185">Reference proteome</keyword>
<dbReference type="Pfam" id="PF01128">
    <property type="entry name" value="IspD"/>
    <property type="match status" value="1"/>
</dbReference>
<dbReference type="PANTHER" id="PTHR32125">
    <property type="entry name" value="2-C-METHYL-D-ERYTHRITOL 4-PHOSPHATE CYTIDYLYLTRANSFERASE, CHLOROPLASTIC"/>
    <property type="match status" value="1"/>
</dbReference>
<dbReference type="GO" id="GO:0019288">
    <property type="term" value="P:isopentenyl diphosphate biosynthetic process, methylerythritol 4-phosphate pathway"/>
    <property type="evidence" value="ECO:0007669"/>
    <property type="project" value="UniProtKB-UniRule"/>
</dbReference>
<dbReference type="UniPathway" id="UPA00056">
    <property type="reaction ID" value="UER00093"/>
</dbReference>
<dbReference type="Proteomes" id="UP000094936">
    <property type="component" value="Unassembled WGS sequence"/>
</dbReference>
<evidence type="ECO:0000256" key="7">
    <source>
        <dbReference type="HAMAP-Rule" id="MF_00108"/>
    </source>
</evidence>
<dbReference type="PROSITE" id="PS01295">
    <property type="entry name" value="ISPD"/>
    <property type="match status" value="1"/>
</dbReference>
<comment type="pathway">
    <text evidence="2 7">Isoprenoid biosynthesis; isopentenyl diphosphate biosynthesis via DXP pathway; isopentenyl diphosphate from 1-deoxy-D-xylulose 5-phosphate: step 2/6.</text>
</comment>
<feature type="site" description="Transition state stabilizer" evidence="7">
    <location>
        <position position="30"/>
    </location>
</feature>
<dbReference type="HAMAP" id="MF_00108">
    <property type="entry name" value="IspD"/>
    <property type="match status" value="1"/>
</dbReference>
<comment type="catalytic activity">
    <reaction evidence="1 7">
        <text>2-C-methyl-D-erythritol 4-phosphate + CTP + H(+) = 4-CDP-2-C-methyl-D-erythritol + diphosphate</text>
        <dbReference type="Rhea" id="RHEA:13429"/>
        <dbReference type="ChEBI" id="CHEBI:15378"/>
        <dbReference type="ChEBI" id="CHEBI:33019"/>
        <dbReference type="ChEBI" id="CHEBI:37563"/>
        <dbReference type="ChEBI" id="CHEBI:57823"/>
        <dbReference type="ChEBI" id="CHEBI:58262"/>
        <dbReference type="EC" id="2.7.7.60"/>
    </reaction>
</comment>
<dbReference type="InterPro" id="IPR034683">
    <property type="entry name" value="IspD/TarI"/>
</dbReference>